<dbReference type="EMBL" id="CM000880">
    <property type="protein sequence ID" value="KQK17577.1"/>
    <property type="molecule type" value="Genomic_DNA"/>
</dbReference>
<evidence type="ECO:0000313" key="2">
    <source>
        <dbReference type="EnsemblPlants" id="KQK17577"/>
    </source>
</evidence>
<dbReference type="FunCoup" id="A0A0Q3L322">
    <property type="interactions" value="252"/>
</dbReference>
<sequence>MDQYHLKTRSIERARAKRTSLLPLPLHWITERKGCCGLGVGGGAAPKASSSGGVRWEAGGRVLEGMRQRRALGGRRARRGLEGCARGGTRVRASAPRIRRTVAGRAGRPAAAAQDGSAAVVACAGRATTAA</sequence>
<accession>A0A0Q3L322</accession>
<gene>
    <name evidence="1" type="ORF">BRADI_1g35442v3</name>
</gene>
<evidence type="ECO:0000313" key="1">
    <source>
        <dbReference type="EMBL" id="KQK17577.1"/>
    </source>
</evidence>
<dbReference type="Proteomes" id="UP000008810">
    <property type="component" value="Chromosome 1"/>
</dbReference>
<keyword evidence="3" id="KW-1185">Reference proteome</keyword>
<reference evidence="2" key="3">
    <citation type="submission" date="2018-08" db="UniProtKB">
        <authorList>
            <consortium name="EnsemblPlants"/>
        </authorList>
    </citation>
    <scope>IDENTIFICATION</scope>
    <source>
        <strain evidence="2">cv. Bd21</strain>
    </source>
</reference>
<organism evidence="1">
    <name type="scientific">Brachypodium distachyon</name>
    <name type="common">Purple false brome</name>
    <name type="synonym">Trachynia distachya</name>
    <dbReference type="NCBI Taxonomy" id="15368"/>
    <lineage>
        <taxon>Eukaryota</taxon>
        <taxon>Viridiplantae</taxon>
        <taxon>Streptophyta</taxon>
        <taxon>Embryophyta</taxon>
        <taxon>Tracheophyta</taxon>
        <taxon>Spermatophyta</taxon>
        <taxon>Magnoliopsida</taxon>
        <taxon>Liliopsida</taxon>
        <taxon>Poales</taxon>
        <taxon>Poaceae</taxon>
        <taxon>BOP clade</taxon>
        <taxon>Pooideae</taxon>
        <taxon>Stipodae</taxon>
        <taxon>Brachypodieae</taxon>
        <taxon>Brachypodium</taxon>
    </lineage>
</organism>
<dbReference type="EnsemblPlants" id="KQK17577">
    <property type="protein sequence ID" value="KQK17577"/>
    <property type="gene ID" value="BRADI_1g35442v3"/>
</dbReference>
<dbReference type="Gramene" id="KQK17577">
    <property type="protein sequence ID" value="KQK17577"/>
    <property type="gene ID" value="BRADI_1g35442v3"/>
</dbReference>
<proteinExistence type="predicted"/>
<protein>
    <submittedName>
        <fullName evidence="1 2">Uncharacterized protein</fullName>
    </submittedName>
</protein>
<dbReference type="InParanoid" id="A0A0Q3L322"/>
<reference evidence="1 2" key="1">
    <citation type="journal article" date="2010" name="Nature">
        <title>Genome sequencing and analysis of the model grass Brachypodium distachyon.</title>
        <authorList>
            <consortium name="International Brachypodium Initiative"/>
        </authorList>
    </citation>
    <scope>NUCLEOTIDE SEQUENCE [LARGE SCALE GENOMIC DNA]</scope>
    <source>
        <strain evidence="1 2">Bd21</strain>
    </source>
</reference>
<name>A0A0Q3L322_BRADI</name>
<evidence type="ECO:0000313" key="3">
    <source>
        <dbReference type="Proteomes" id="UP000008810"/>
    </source>
</evidence>
<dbReference type="AlphaFoldDB" id="A0A0Q3L322"/>
<reference evidence="1" key="2">
    <citation type="submission" date="2017-06" db="EMBL/GenBank/DDBJ databases">
        <title>WGS assembly of Brachypodium distachyon.</title>
        <authorList>
            <consortium name="The International Brachypodium Initiative"/>
            <person name="Lucas S."/>
            <person name="Harmon-Smith M."/>
            <person name="Lail K."/>
            <person name="Tice H."/>
            <person name="Grimwood J."/>
            <person name="Bruce D."/>
            <person name="Barry K."/>
            <person name="Shu S."/>
            <person name="Lindquist E."/>
            <person name="Wang M."/>
            <person name="Pitluck S."/>
            <person name="Vogel J.P."/>
            <person name="Garvin D.F."/>
            <person name="Mockler T.C."/>
            <person name="Schmutz J."/>
            <person name="Rokhsar D."/>
            <person name="Bevan M.W."/>
        </authorList>
    </citation>
    <scope>NUCLEOTIDE SEQUENCE</scope>
    <source>
        <strain evidence="1">Bd21</strain>
    </source>
</reference>